<name>A0A7C3HTG7_MEIRU</name>
<dbReference type="AlphaFoldDB" id="A0A7C3HTG7"/>
<accession>A0A7C3HTG7</accession>
<sequence length="127" mass="14137">MPTDRGKLTAFPTIHKGVAGYAYRVVFTRSYRAPNGERIPANFNGLEAELKIYSANKQGPPLINLATTPTNPNLFFTLNGADRVALTWFMSSAEVAALTWKQGWAELALLEGPNRWRWLEGKVVVDD</sequence>
<organism evidence="1">
    <name type="scientific">Meiothermus ruber</name>
    <dbReference type="NCBI Taxonomy" id="277"/>
    <lineage>
        <taxon>Bacteria</taxon>
        <taxon>Thermotogati</taxon>
        <taxon>Deinococcota</taxon>
        <taxon>Deinococci</taxon>
        <taxon>Thermales</taxon>
        <taxon>Thermaceae</taxon>
        <taxon>Meiothermus</taxon>
    </lineage>
</organism>
<protein>
    <submittedName>
        <fullName evidence="1">Uncharacterized protein</fullName>
    </submittedName>
</protein>
<proteinExistence type="predicted"/>
<evidence type="ECO:0000313" key="1">
    <source>
        <dbReference type="EMBL" id="HFG21581.1"/>
    </source>
</evidence>
<gene>
    <name evidence="1" type="ORF">ENS82_12870</name>
</gene>
<dbReference type="EMBL" id="DSWI01000031">
    <property type="protein sequence ID" value="HFG21581.1"/>
    <property type="molecule type" value="Genomic_DNA"/>
</dbReference>
<comment type="caution">
    <text evidence="1">The sequence shown here is derived from an EMBL/GenBank/DDBJ whole genome shotgun (WGS) entry which is preliminary data.</text>
</comment>
<reference evidence="1" key="1">
    <citation type="journal article" date="2020" name="mSystems">
        <title>Genome- and Community-Level Interaction Insights into Carbon Utilization and Element Cycling Functions of Hydrothermarchaeota in Hydrothermal Sediment.</title>
        <authorList>
            <person name="Zhou Z."/>
            <person name="Liu Y."/>
            <person name="Xu W."/>
            <person name="Pan J."/>
            <person name="Luo Z.H."/>
            <person name="Li M."/>
        </authorList>
    </citation>
    <scope>NUCLEOTIDE SEQUENCE [LARGE SCALE GENOMIC DNA]</scope>
    <source>
        <strain evidence="1">SpSt-524</strain>
    </source>
</reference>